<dbReference type="InParanoid" id="A0A2V0NSR0"/>
<feature type="chain" id="PRO_5015967111" description="WSC domain-containing protein" evidence="2">
    <location>
        <begin position="28"/>
        <end position="813"/>
    </location>
</feature>
<reference evidence="4 5" key="1">
    <citation type="journal article" date="2018" name="Sci. Rep.">
        <title>Raphidocelis subcapitata (=Pseudokirchneriella subcapitata) provides an insight into genome evolution and environmental adaptations in the Sphaeropleales.</title>
        <authorList>
            <person name="Suzuki S."/>
            <person name="Yamaguchi H."/>
            <person name="Nakajima N."/>
            <person name="Kawachi M."/>
        </authorList>
    </citation>
    <scope>NUCLEOTIDE SEQUENCE [LARGE SCALE GENOMIC DNA]</scope>
    <source>
        <strain evidence="4 5">NIES-35</strain>
    </source>
</reference>
<dbReference type="SMART" id="SM00321">
    <property type="entry name" value="WSC"/>
    <property type="match status" value="3"/>
</dbReference>
<evidence type="ECO:0000313" key="4">
    <source>
        <dbReference type="EMBL" id="GBF88573.1"/>
    </source>
</evidence>
<dbReference type="Gene3D" id="2.10.220.10">
    <property type="entry name" value="Hormone Receptor, Insulin-like Growth Factor Receptor 1, Chain A, domain 2"/>
    <property type="match status" value="3"/>
</dbReference>
<evidence type="ECO:0000256" key="1">
    <source>
        <dbReference type="SAM" id="MobiDB-lite"/>
    </source>
</evidence>
<evidence type="ECO:0000313" key="5">
    <source>
        <dbReference type="Proteomes" id="UP000247498"/>
    </source>
</evidence>
<dbReference type="InterPro" id="IPR006212">
    <property type="entry name" value="Furin_repeat"/>
</dbReference>
<name>A0A2V0NSR0_9CHLO</name>
<feature type="region of interest" description="Disordered" evidence="1">
    <location>
        <begin position="32"/>
        <end position="101"/>
    </location>
</feature>
<comment type="caution">
    <text evidence="4">The sequence shown here is derived from an EMBL/GenBank/DDBJ whole genome shotgun (WGS) entry which is preliminary data.</text>
</comment>
<sequence length="813" mass="85409">MTALRPALAASAAALLLLMVAATAANAQTAEPQLATATSPGADTPTVPASPAHASVSERTSPALKDRPPPTLEERPPPALVKSPPSVPEDRPSINSRSHANANETTDATAAKMDVQQAAVTPLAASSGPPGFIGCFGDDNYRSLPLKIGDDSQMNSAACRRLALAQNLPYFGTQLGNQCWAGNSLERAKRYGPADGECTMRCAVSPNRPEHCGNAWRNSLYYTCATGFLHENACVDTCPTGTKIGDRVCFTCPGQCAECSSATSCSSCKKGFNLVDNERCEPLGWLGCFIDDASDPYYRRLPTQLSSDPAVNMTSAACRKLARAQNLPYFGTQNGYECWAGSDLERAQRYGSYDVCTVQCTGSSLEYCGATRTDGYSWSANSLYSTCATGLFHKKACVDACPTGTYASGRACFTCPRQCAECSSATTCSSCKTGFNLVDDERCEGPGSIGCFFDYTANEEEAALPTKLSSDPAVRMTSAVCRRLALAKNLPYFGTRNGYECWAGSSLQKAGWNGRADGECNAACTGSSLEACGSPTSEDSSWGTISIYSTCITGLVHRKTCVDTCPTGTYLGDGACIACPRQCAECSSATSCSSCKKGFNLVDDQRCERPGFIGCFLDNTEAEEVRALPTRLSSDPAVKMSSAVCRRLALAQSLPYFATQNGSECWAGSDLGRAKETGPADGECTAACTGSSLEDCGGAPDPDYWYGVNSLYYTCATGFFHNKACVDACPTGTFPNKGVCVALPTDCAPEDICGIDVTCNCDCVGFCGDSCNEECGCGTDYCPNGASVMRAKAAAAQASAAPTEGSVRKTNKA</sequence>
<dbReference type="InterPro" id="IPR009030">
    <property type="entry name" value="Growth_fac_rcpt_cys_sf"/>
</dbReference>
<feature type="signal peptide" evidence="2">
    <location>
        <begin position="1"/>
        <end position="27"/>
    </location>
</feature>
<keyword evidence="2" id="KW-0732">Signal</keyword>
<organism evidence="4 5">
    <name type="scientific">Raphidocelis subcapitata</name>
    <dbReference type="NCBI Taxonomy" id="307507"/>
    <lineage>
        <taxon>Eukaryota</taxon>
        <taxon>Viridiplantae</taxon>
        <taxon>Chlorophyta</taxon>
        <taxon>core chlorophytes</taxon>
        <taxon>Chlorophyceae</taxon>
        <taxon>CS clade</taxon>
        <taxon>Sphaeropleales</taxon>
        <taxon>Selenastraceae</taxon>
        <taxon>Raphidocelis</taxon>
    </lineage>
</organism>
<keyword evidence="5" id="KW-1185">Reference proteome</keyword>
<dbReference type="SUPFAM" id="SSF57184">
    <property type="entry name" value="Growth factor receptor domain"/>
    <property type="match status" value="3"/>
</dbReference>
<evidence type="ECO:0000256" key="2">
    <source>
        <dbReference type="SAM" id="SignalP"/>
    </source>
</evidence>
<feature type="domain" description="WSC" evidence="3">
    <location>
        <begin position="282"/>
        <end position="387"/>
    </location>
</feature>
<dbReference type="SMART" id="SM00261">
    <property type="entry name" value="FU"/>
    <property type="match status" value="5"/>
</dbReference>
<feature type="compositionally biased region" description="Basic and acidic residues" evidence="1">
    <location>
        <begin position="64"/>
        <end position="76"/>
    </location>
</feature>
<gene>
    <name evidence="4" type="ORF">Rsub_01288</name>
</gene>
<dbReference type="EMBL" id="BDRX01000005">
    <property type="protein sequence ID" value="GBF88573.1"/>
    <property type="molecule type" value="Genomic_DNA"/>
</dbReference>
<dbReference type="OrthoDB" id="537063at2759"/>
<feature type="domain" description="WSC" evidence="3">
    <location>
        <begin position="445"/>
        <end position="551"/>
    </location>
</feature>
<dbReference type="Pfam" id="PF01822">
    <property type="entry name" value="WSC"/>
    <property type="match status" value="4"/>
</dbReference>
<feature type="domain" description="WSC" evidence="3">
    <location>
        <begin position="609"/>
        <end position="708"/>
    </location>
</feature>
<evidence type="ECO:0000259" key="3">
    <source>
        <dbReference type="PROSITE" id="PS51212"/>
    </source>
</evidence>
<dbReference type="AlphaFoldDB" id="A0A2V0NSR0"/>
<dbReference type="PROSITE" id="PS51212">
    <property type="entry name" value="WSC"/>
    <property type="match status" value="4"/>
</dbReference>
<protein>
    <recommendedName>
        <fullName evidence="3">WSC domain-containing protein</fullName>
    </recommendedName>
</protein>
<feature type="domain" description="WSC" evidence="3">
    <location>
        <begin position="129"/>
        <end position="224"/>
    </location>
</feature>
<dbReference type="InterPro" id="IPR002889">
    <property type="entry name" value="WSC_carb-bd"/>
</dbReference>
<dbReference type="Proteomes" id="UP000247498">
    <property type="component" value="Unassembled WGS sequence"/>
</dbReference>
<proteinExistence type="predicted"/>
<accession>A0A2V0NSR0</accession>
<dbReference type="STRING" id="307507.A0A2V0NSR0"/>